<protein>
    <submittedName>
        <fullName evidence="1">Uncharacterized protein</fullName>
    </submittedName>
</protein>
<dbReference type="EMBL" id="JACSDZ010000002">
    <property type="protein sequence ID" value="KAF7413623.1"/>
    <property type="molecule type" value="Genomic_DNA"/>
</dbReference>
<dbReference type="Proteomes" id="UP000617340">
    <property type="component" value="Unassembled WGS sequence"/>
</dbReference>
<dbReference type="AlphaFoldDB" id="A0A834KVA4"/>
<reference evidence="1" key="1">
    <citation type="journal article" date="2020" name="G3 (Bethesda)">
        <title>High-Quality Assemblies for Three Invasive Social Wasps from the &lt;i&gt;Vespula&lt;/i&gt; Genus.</title>
        <authorList>
            <person name="Harrop T.W.R."/>
            <person name="Guhlin J."/>
            <person name="McLaughlin G.M."/>
            <person name="Permina E."/>
            <person name="Stockwell P."/>
            <person name="Gilligan J."/>
            <person name="Le Lec M.F."/>
            <person name="Gruber M.A.M."/>
            <person name="Quinn O."/>
            <person name="Lovegrove M."/>
            <person name="Duncan E.J."/>
            <person name="Remnant E.J."/>
            <person name="Van Eeckhoven J."/>
            <person name="Graham B."/>
            <person name="Knapp R.A."/>
            <person name="Langford K.W."/>
            <person name="Kronenberg Z."/>
            <person name="Press M.O."/>
            <person name="Eacker S.M."/>
            <person name="Wilson-Rankin E.E."/>
            <person name="Purcell J."/>
            <person name="Lester P.J."/>
            <person name="Dearden P.K."/>
        </authorList>
    </citation>
    <scope>NUCLEOTIDE SEQUENCE</scope>
    <source>
        <strain evidence="1">Linc-1</strain>
    </source>
</reference>
<organism evidence="1 2">
    <name type="scientific">Vespula germanica</name>
    <name type="common">German yellow jacket</name>
    <name type="synonym">Paravespula germanica</name>
    <dbReference type="NCBI Taxonomy" id="30212"/>
    <lineage>
        <taxon>Eukaryota</taxon>
        <taxon>Metazoa</taxon>
        <taxon>Ecdysozoa</taxon>
        <taxon>Arthropoda</taxon>
        <taxon>Hexapoda</taxon>
        <taxon>Insecta</taxon>
        <taxon>Pterygota</taxon>
        <taxon>Neoptera</taxon>
        <taxon>Endopterygota</taxon>
        <taxon>Hymenoptera</taxon>
        <taxon>Apocrita</taxon>
        <taxon>Aculeata</taxon>
        <taxon>Vespoidea</taxon>
        <taxon>Vespidae</taxon>
        <taxon>Vespinae</taxon>
        <taxon>Vespula</taxon>
    </lineage>
</organism>
<accession>A0A834KVA4</accession>
<proteinExistence type="predicted"/>
<evidence type="ECO:0000313" key="2">
    <source>
        <dbReference type="Proteomes" id="UP000617340"/>
    </source>
</evidence>
<sequence>MAKSTLWSLISHDYDYKSINRGWQNHSPVAIRTTTSPFNFNHINNNLRFVALPCNTDLGKLTIAALGLAIR</sequence>
<name>A0A834KVA4_VESGE</name>
<gene>
    <name evidence="1" type="ORF">HZH68_002112</name>
</gene>
<comment type="caution">
    <text evidence="1">The sequence shown here is derived from an EMBL/GenBank/DDBJ whole genome shotgun (WGS) entry which is preliminary data.</text>
</comment>
<evidence type="ECO:0000313" key="1">
    <source>
        <dbReference type="EMBL" id="KAF7413623.1"/>
    </source>
</evidence>
<keyword evidence="2" id="KW-1185">Reference proteome</keyword>